<evidence type="ECO:0000313" key="2">
    <source>
        <dbReference type="Proteomes" id="UP000313359"/>
    </source>
</evidence>
<gene>
    <name evidence="1" type="ORF">L227DRAFT_561082</name>
</gene>
<name>A0A5C2SMP1_9APHY</name>
<dbReference type="EMBL" id="ML122254">
    <property type="protein sequence ID" value="RPD64427.1"/>
    <property type="molecule type" value="Genomic_DNA"/>
</dbReference>
<accession>A0A5C2SMP1</accession>
<proteinExistence type="predicted"/>
<dbReference type="Proteomes" id="UP000313359">
    <property type="component" value="Unassembled WGS sequence"/>
</dbReference>
<evidence type="ECO:0000313" key="1">
    <source>
        <dbReference type="EMBL" id="RPD64427.1"/>
    </source>
</evidence>
<keyword evidence="2" id="KW-1185">Reference proteome</keyword>
<organism evidence="1 2">
    <name type="scientific">Lentinus tigrinus ALCF2SS1-6</name>
    <dbReference type="NCBI Taxonomy" id="1328759"/>
    <lineage>
        <taxon>Eukaryota</taxon>
        <taxon>Fungi</taxon>
        <taxon>Dikarya</taxon>
        <taxon>Basidiomycota</taxon>
        <taxon>Agaricomycotina</taxon>
        <taxon>Agaricomycetes</taxon>
        <taxon>Polyporales</taxon>
        <taxon>Polyporaceae</taxon>
        <taxon>Lentinus</taxon>
    </lineage>
</organism>
<sequence>MDQQTAEAIGKWKEFRYRPGDLPFATAVKSLLGNDPLIEVHQSKTRKTDWQICVVGSQTPANFVYAGVFAEADPYETGNFVWGDAPADPRLPQSRIARYPGFKAAYSYAIETYHEKEIWELQAILDDHMGSVRGFNTRGVKRRLWQNGTTWHLRYYFHTPMFLTNESRVGQPPAPEGLHEWVVAAHNKSKLYRANPIRPAVCGLEGGRMRKIADCTPDVLEYGDVVNLVFTLAYVEDRDNWGPVPFVSHIIRVQHANRVAYPLTACVDVDTRPSDEGALVIGAVVDTEAAASESATVE</sequence>
<dbReference type="OrthoDB" id="2747971at2759"/>
<dbReference type="AlphaFoldDB" id="A0A5C2SMP1"/>
<reference evidence="1" key="1">
    <citation type="journal article" date="2018" name="Genome Biol. Evol.">
        <title>Genomics and development of Lentinus tigrinus, a white-rot wood-decaying mushroom with dimorphic fruiting bodies.</title>
        <authorList>
            <person name="Wu B."/>
            <person name="Xu Z."/>
            <person name="Knudson A."/>
            <person name="Carlson A."/>
            <person name="Chen N."/>
            <person name="Kovaka S."/>
            <person name="LaButti K."/>
            <person name="Lipzen A."/>
            <person name="Pennachio C."/>
            <person name="Riley R."/>
            <person name="Schakwitz W."/>
            <person name="Umezawa K."/>
            <person name="Ohm R.A."/>
            <person name="Grigoriev I.V."/>
            <person name="Nagy L.G."/>
            <person name="Gibbons J."/>
            <person name="Hibbett D."/>
        </authorList>
    </citation>
    <scope>NUCLEOTIDE SEQUENCE [LARGE SCALE GENOMIC DNA]</scope>
    <source>
        <strain evidence="1">ALCF2SS1-6</strain>
    </source>
</reference>
<protein>
    <submittedName>
        <fullName evidence="1">Uncharacterized protein</fullName>
    </submittedName>
</protein>
<dbReference type="STRING" id="1328759.A0A5C2SMP1"/>